<evidence type="ECO:0000259" key="2">
    <source>
        <dbReference type="Pfam" id="PF05585"/>
    </source>
</evidence>
<comment type="caution">
    <text evidence="3">The sequence shown here is derived from an EMBL/GenBank/DDBJ whole genome shotgun (WGS) entry which is preliminary data.</text>
</comment>
<protein>
    <recommendedName>
        <fullName evidence="2">DUF1758 domain-containing protein</fullName>
    </recommendedName>
</protein>
<dbReference type="OMA" id="ECEESAM"/>
<dbReference type="InterPro" id="IPR008737">
    <property type="entry name" value="DUF1758"/>
</dbReference>
<dbReference type="AlphaFoldDB" id="A0A9J6F9P8"/>
<sequence>MAGGCQVTAPNDGQATPSVTSASSGDCSAARIYLQTGRAWAIGASHKLIVRILLDSGSQRTFIRRDLSRTLRCPVRGVEDLSLVTFGDSRPRSSVRCNRVAITLKSQHGGRRITIEALEVPEICALTSPPVNAEVLSKMAGRNLTAADVRLTDTHMEDRVRILIGSDSYWKVSSGRISRLTPHLTAAETIFGWTVQGADLDNGSHGASKPSCAMFITHADPSGSNPGEEMDPSDLWRLEAIGIKETAEGPRLERRGPKQFERKSASRTGATKSHS</sequence>
<feature type="compositionally biased region" description="Polar residues" evidence="1">
    <location>
        <begin position="266"/>
        <end position="275"/>
    </location>
</feature>
<evidence type="ECO:0000256" key="1">
    <source>
        <dbReference type="SAM" id="MobiDB-lite"/>
    </source>
</evidence>
<gene>
    <name evidence="3" type="ORF">HPB48_019976</name>
</gene>
<keyword evidence="4" id="KW-1185">Reference proteome</keyword>
<name>A0A9J6F9P8_HAELO</name>
<proteinExistence type="predicted"/>
<feature type="compositionally biased region" description="Basic and acidic residues" evidence="1">
    <location>
        <begin position="246"/>
        <end position="264"/>
    </location>
</feature>
<feature type="region of interest" description="Disordered" evidence="1">
    <location>
        <begin position="246"/>
        <end position="275"/>
    </location>
</feature>
<dbReference type="OrthoDB" id="6505652at2759"/>
<reference evidence="3 4" key="1">
    <citation type="journal article" date="2020" name="Cell">
        <title>Large-Scale Comparative Analyses of Tick Genomes Elucidate Their Genetic Diversity and Vector Capacities.</title>
        <authorList>
            <consortium name="Tick Genome and Microbiome Consortium (TIGMIC)"/>
            <person name="Jia N."/>
            <person name="Wang J."/>
            <person name="Shi W."/>
            <person name="Du L."/>
            <person name="Sun Y."/>
            <person name="Zhan W."/>
            <person name="Jiang J.F."/>
            <person name="Wang Q."/>
            <person name="Zhang B."/>
            <person name="Ji P."/>
            <person name="Bell-Sakyi L."/>
            <person name="Cui X.M."/>
            <person name="Yuan T.T."/>
            <person name="Jiang B.G."/>
            <person name="Yang W.F."/>
            <person name="Lam T.T."/>
            <person name="Chang Q.C."/>
            <person name="Ding S.J."/>
            <person name="Wang X.J."/>
            <person name="Zhu J.G."/>
            <person name="Ruan X.D."/>
            <person name="Zhao L."/>
            <person name="Wei J.T."/>
            <person name="Ye R.Z."/>
            <person name="Que T.C."/>
            <person name="Du C.H."/>
            <person name="Zhou Y.H."/>
            <person name="Cheng J.X."/>
            <person name="Dai P.F."/>
            <person name="Guo W.B."/>
            <person name="Han X.H."/>
            <person name="Huang E.J."/>
            <person name="Li L.F."/>
            <person name="Wei W."/>
            <person name="Gao Y.C."/>
            <person name="Liu J.Z."/>
            <person name="Shao H.Z."/>
            <person name="Wang X."/>
            <person name="Wang C.C."/>
            <person name="Yang T.C."/>
            <person name="Huo Q.B."/>
            <person name="Li W."/>
            <person name="Chen H.Y."/>
            <person name="Chen S.E."/>
            <person name="Zhou L.G."/>
            <person name="Ni X.B."/>
            <person name="Tian J.H."/>
            <person name="Sheng Y."/>
            <person name="Liu T."/>
            <person name="Pan Y.S."/>
            <person name="Xia L.Y."/>
            <person name="Li J."/>
            <person name="Zhao F."/>
            <person name="Cao W.C."/>
        </authorList>
    </citation>
    <scope>NUCLEOTIDE SEQUENCE [LARGE SCALE GENOMIC DNA]</scope>
    <source>
        <strain evidence="3">HaeL-2018</strain>
    </source>
</reference>
<accession>A0A9J6F9P8</accession>
<evidence type="ECO:0000313" key="4">
    <source>
        <dbReference type="Proteomes" id="UP000821853"/>
    </source>
</evidence>
<dbReference type="EMBL" id="JABSTR010000001">
    <property type="protein sequence ID" value="KAH9359714.1"/>
    <property type="molecule type" value="Genomic_DNA"/>
</dbReference>
<dbReference type="Pfam" id="PF05585">
    <property type="entry name" value="DUF1758"/>
    <property type="match status" value="1"/>
</dbReference>
<dbReference type="Proteomes" id="UP000821853">
    <property type="component" value="Chromosome 1"/>
</dbReference>
<feature type="domain" description="DUF1758" evidence="2">
    <location>
        <begin position="52"/>
        <end position="136"/>
    </location>
</feature>
<evidence type="ECO:0000313" key="3">
    <source>
        <dbReference type="EMBL" id="KAH9359714.1"/>
    </source>
</evidence>
<dbReference type="VEuPathDB" id="VectorBase:HLOH_042111"/>
<organism evidence="3 4">
    <name type="scientific">Haemaphysalis longicornis</name>
    <name type="common">Bush tick</name>
    <dbReference type="NCBI Taxonomy" id="44386"/>
    <lineage>
        <taxon>Eukaryota</taxon>
        <taxon>Metazoa</taxon>
        <taxon>Ecdysozoa</taxon>
        <taxon>Arthropoda</taxon>
        <taxon>Chelicerata</taxon>
        <taxon>Arachnida</taxon>
        <taxon>Acari</taxon>
        <taxon>Parasitiformes</taxon>
        <taxon>Ixodida</taxon>
        <taxon>Ixodoidea</taxon>
        <taxon>Ixodidae</taxon>
        <taxon>Haemaphysalinae</taxon>
        <taxon>Haemaphysalis</taxon>
    </lineage>
</organism>
<feature type="compositionally biased region" description="Polar residues" evidence="1">
    <location>
        <begin position="8"/>
        <end position="24"/>
    </location>
</feature>
<feature type="region of interest" description="Disordered" evidence="1">
    <location>
        <begin position="1"/>
        <end position="24"/>
    </location>
</feature>